<proteinExistence type="predicted"/>
<sequence length="221" mass="23801">MLDAFEIVTTSGIVLWRRHWAPISPSLINGLVSDVLIEDRQQQQKKSHYTKDAYTLKWTRAPDLGLVFVVGRLPEPAAASASGRPLLTAARALFVHDYAPALRSPHTTSLDTRRFDLAFDRLLQKLDTGPTTTSATTTTATHPPHPADPPSDPQEGDVPPPPPPAPQFKRPAGPPTPPHPIPTTAEVTPVSTPDTSRPATPSQTASHLLTAKPAPAKASRR</sequence>
<dbReference type="Proteomes" id="UP001138500">
    <property type="component" value="Unassembled WGS sequence"/>
</dbReference>
<dbReference type="InterPro" id="IPR011012">
    <property type="entry name" value="Longin-like_dom_sf"/>
</dbReference>
<gene>
    <name evidence="3" type="ORF">Tdes44962_MAKER10400</name>
</gene>
<feature type="region of interest" description="Disordered" evidence="1">
    <location>
        <begin position="128"/>
        <end position="221"/>
    </location>
</feature>
<dbReference type="GO" id="GO:0005785">
    <property type="term" value="C:signal recognition particle receptor complex"/>
    <property type="evidence" value="ECO:0007669"/>
    <property type="project" value="InterPro"/>
</dbReference>
<reference evidence="3 4" key="2">
    <citation type="journal article" date="2021" name="Curr. Genet.">
        <title>Genetic response to nitrogen starvation in the aggressive Eucalyptus foliar pathogen Teratosphaeria destructans.</title>
        <authorList>
            <person name="Havenga M."/>
            <person name="Wingfield B.D."/>
            <person name="Wingfield M.J."/>
            <person name="Dreyer L.L."/>
            <person name="Roets F."/>
            <person name="Aylward J."/>
        </authorList>
    </citation>
    <scope>NUCLEOTIDE SEQUENCE [LARGE SCALE GENOMIC DNA]</scope>
    <source>
        <strain evidence="3">CMW44962</strain>
    </source>
</reference>
<dbReference type="AlphaFoldDB" id="A0A9W7SIT3"/>
<dbReference type="GO" id="GO:0005047">
    <property type="term" value="F:signal recognition particle binding"/>
    <property type="evidence" value="ECO:0007669"/>
    <property type="project" value="InterPro"/>
</dbReference>
<dbReference type="EMBL" id="RIBY02002481">
    <property type="protein sequence ID" value="KAH9811479.1"/>
    <property type="molecule type" value="Genomic_DNA"/>
</dbReference>
<evidence type="ECO:0000256" key="1">
    <source>
        <dbReference type="SAM" id="MobiDB-lite"/>
    </source>
</evidence>
<dbReference type="GO" id="GO:0005525">
    <property type="term" value="F:GTP binding"/>
    <property type="evidence" value="ECO:0007669"/>
    <property type="project" value="InterPro"/>
</dbReference>
<dbReference type="Pfam" id="PF04086">
    <property type="entry name" value="SRP-alpha_N"/>
    <property type="match status" value="2"/>
</dbReference>
<feature type="domain" description="Signal recognition particle receptor alpha subunit N-terminal" evidence="2">
    <location>
        <begin position="26"/>
        <end position="70"/>
    </location>
</feature>
<dbReference type="CDD" id="cd14826">
    <property type="entry name" value="SR_alpha_SRX"/>
    <property type="match status" value="1"/>
</dbReference>
<dbReference type="Gene3D" id="3.30.450.60">
    <property type="match status" value="1"/>
</dbReference>
<evidence type="ECO:0000259" key="2">
    <source>
        <dbReference type="Pfam" id="PF04086"/>
    </source>
</evidence>
<dbReference type="InterPro" id="IPR007222">
    <property type="entry name" value="Sig_recog_particle_rcpt_asu_N"/>
</dbReference>
<reference evidence="3 4" key="1">
    <citation type="journal article" date="2018" name="IMA Fungus">
        <title>IMA Genome-F 10: Nine draft genome sequences of Claviceps purpurea s.lat., including C. arundinis, C. humidiphila, and C. cf. spartinae, pseudomolecules for the pitch canker pathogen Fusarium circinatum, draft genome of Davidsoniella eucalypti, Grosmannia galeiformis, Quambalaria eucalypti, and Teratosphaeria destructans.</title>
        <authorList>
            <person name="Wingfield B.D."/>
            <person name="Liu M."/>
            <person name="Nguyen H.D."/>
            <person name="Lane F.A."/>
            <person name="Morgan S.W."/>
            <person name="De Vos L."/>
            <person name="Wilken P.M."/>
            <person name="Duong T.A."/>
            <person name="Aylward J."/>
            <person name="Coetzee M.P."/>
            <person name="Dadej K."/>
            <person name="De Beer Z.W."/>
            <person name="Findlay W."/>
            <person name="Havenga M."/>
            <person name="Kolarik M."/>
            <person name="Menzies J.G."/>
            <person name="Naidoo K."/>
            <person name="Pochopski O."/>
            <person name="Shoukouhi P."/>
            <person name="Santana Q.C."/>
            <person name="Seifert K.A."/>
            <person name="Soal N."/>
            <person name="Steenkamp E.T."/>
            <person name="Tatham C.T."/>
            <person name="van der Nest M.A."/>
            <person name="Wingfield M.J."/>
        </authorList>
    </citation>
    <scope>NUCLEOTIDE SEQUENCE [LARGE SCALE GENOMIC DNA]</scope>
    <source>
        <strain evidence="3">CMW44962</strain>
    </source>
</reference>
<name>A0A9W7SIT3_9PEZI</name>
<feature type="compositionally biased region" description="Pro residues" evidence="1">
    <location>
        <begin position="143"/>
        <end position="181"/>
    </location>
</feature>
<feature type="non-terminal residue" evidence="3">
    <location>
        <position position="221"/>
    </location>
</feature>
<dbReference type="GO" id="GO:0003924">
    <property type="term" value="F:GTPase activity"/>
    <property type="evidence" value="ECO:0007669"/>
    <property type="project" value="InterPro"/>
</dbReference>
<feature type="compositionally biased region" description="Polar residues" evidence="1">
    <location>
        <begin position="185"/>
        <end position="207"/>
    </location>
</feature>
<feature type="domain" description="Signal recognition particle receptor alpha subunit N-terminal" evidence="2">
    <location>
        <begin position="86"/>
        <end position="220"/>
    </location>
</feature>
<dbReference type="OrthoDB" id="1727884at2759"/>
<dbReference type="GO" id="GO:0006886">
    <property type="term" value="P:intracellular protein transport"/>
    <property type="evidence" value="ECO:0007669"/>
    <property type="project" value="InterPro"/>
</dbReference>
<organism evidence="3 4">
    <name type="scientific">Teratosphaeria destructans</name>
    <dbReference type="NCBI Taxonomy" id="418781"/>
    <lineage>
        <taxon>Eukaryota</taxon>
        <taxon>Fungi</taxon>
        <taxon>Dikarya</taxon>
        <taxon>Ascomycota</taxon>
        <taxon>Pezizomycotina</taxon>
        <taxon>Dothideomycetes</taxon>
        <taxon>Dothideomycetidae</taxon>
        <taxon>Mycosphaerellales</taxon>
        <taxon>Teratosphaeriaceae</taxon>
        <taxon>Teratosphaeria</taxon>
    </lineage>
</organism>
<evidence type="ECO:0000313" key="4">
    <source>
        <dbReference type="Proteomes" id="UP001138500"/>
    </source>
</evidence>
<keyword evidence="3" id="KW-0675">Receptor</keyword>
<accession>A0A9W7SIT3</accession>
<protein>
    <submittedName>
        <fullName evidence="3">Signal recognition particle receptor subunit alpha</fullName>
    </submittedName>
</protein>
<feature type="compositionally biased region" description="Low complexity" evidence="1">
    <location>
        <begin position="130"/>
        <end position="142"/>
    </location>
</feature>
<dbReference type="SUPFAM" id="SSF64356">
    <property type="entry name" value="SNARE-like"/>
    <property type="match status" value="1"/>
</dbReference>
<keyword evidence="4" id="KW-1185">Reference proteome</keyword>
<comment type="caution">
    <text evidence="3">The sequence shown here is derived from an EMBL/GenBank/DDBJ whole genome shotgun (WGS) entry which is preliminary data.</text>
</comment>
<evidence type="ECO:0000313" key="3">
    <source>
        <dbReference type="EMBL" id="KAH9811479.1"/>
    </source>
</evidence>